<dbReference type="SUPFAM" id="SSF52540">
    <property type="entry name" value="P-loop containing nucleoside triphosphate hydrolases"/>
    <property type="match status" value="1"/>
</dbReference>
<organism evidence="1 2">
    <name type="scientific">Ferranicluibacter rubi</name>
    <dbReference type="NCBI Taxonomy" id="2715133"/>
    <lineage>
        <taxon>Bacteria</taxon>
        <taxon>Pseudomonadati</taxon>
        <taxon>Pseudomonadota</taxon>
        <taxon>Alphaproteobacteria</taxon>
        <taxon>Hyphomicrobiales</taxon>
        <taxon>Rhizobiaceae</taxon>
        <taxon>Ferranicluibacter</taxon>
    </lineage>
</organism>
<dbReference type="InterPro" id="IPR027417">
    <property type="entry name" value="P-loop_NTPase"/>
</dbReference>
<name>A0AA44CAT0_9HYPH</name>
<dbReference type="EMBL" id="JAANCM010000001">
    <property type="protein sequence ID" value="NHT74267.1"/>
    <property type="molecule type" value="Genomic_DNA"/>
</dbReference>
<dbReference type="NCBIfam" id="NF047389">
    <property type="entry name" value="ATPase_Sll1717"/>
    <property type="match status" value="1"/>
</dbReference>
<gene>
    <name evidence="1" type="ORF">G8E10_00695</name>
</gene>
<evidence type="ECO:0000313" key="1">
    <source>
        <dbReference type="EMBL" id="NHT74267.1"/>
    </source>
</evidence>
<dbReference type="RefSeq" id="WP_167126006.1">
    <property type="nucleotide sequence ID" value="NZ_JAANCM010000001.1"/>
</dbReference>
<dbReference type="InterPro" id="IPR059206">
    <property type="entry name" value="Sll1717-like"/>
</dbReference>
<accession>A0AA44CAT0</accession>
<protein>
    <submittedName>
        <fullName evidence="1">Uncharacterized protein</fullName>
    </submittedName>
</protein>
<sequence length="517" mass="59142">MLKISDIYMGSIDAKNELLEGTDEEAQSFLAAFVVPPSLSIDKFYKKLKYYVVGLKGTGKTALLRYIALKLESQGSKTQMILFKSQIKEELRKDFSKAARVKLTEDNIDSFDGTDFEAVWRWFIYRKIVEAVRDHSTGFVEQNEQFEKFSELVNADTYGDDKKGLLARLIPKIKKGHIEISHSPKLGLDLEWDSEGKANVDFNALVQKADEAFSSLTGSNNRLNILFDELELNHNTEKQYKRDSQLIRDLIVSVESVNAVAKAKKINICIYAAIRSEVVNSVESLGKEVNKPISDFGTEILWNKPGVDSSQQPLLNIIEQRINIAREKTGLDKLTSQEVWRQYFPDKIIKLQPQVYILHNSWYRPRDIVRLLLIAQDQDTTATFFSVQAFEAIRKKYSTASWVEMTEELRSKYKPSEIDGIKSLFYGFKGISTVGELNARSVVVGLENTDAKELFKKYSVQEILRDLFRIGVIGNIDPGHNRNMRFSFRGDDEIIFSKEIFVHNALRAHLSLQYGRD</sequence>
<reference evidence="1" key="1">
    <citation type="submission" date="2020-03" db="EMBL/GenBank/DDBJ databases">
        <title>Ferranicluibacter endophyticum gen. nov., sp. nov., a new genus isolated from Rubus ulmifolius Schott. stem.</title>
        <authorList>
            <person name="Roca-Couso R."/>
            <person name="Flores-Felix J.D."/>
            <person name="Igual J.M."/>
            <person name="Rivas R."/>
        </authorList>
    </citation>
    <scope>NUCLEOTIDE SEQUENCE</scope>
    <source>
        <strain evidence="1">CRRU44</strain>
    </source>
</reference>
<comment type="caution">
    <text evidence="1">The sequence shown here is derived from an EMBL/GenBank/DDBJ whole genome shotgun (WGS) entry which is preliminary data.</text>
</comment>
<evidence type="ECO:0000313" key="2">
    <source>
        <dbReference type="Proteomes" id="UP001155840"/>
    </source>
</evidence>
<keyword evidence="2" id="KW-1185">Reference proteome</keyword>
<dbReference type="AlphaFoldDB" id="A0AA44CAT0"/>
<dbReference type="Proteomes" id="UP001155840">
    <property type="component" value="Unassembled WGS sequence"/>
</dbReference>
<proteinExistence type="predicted"/>